<keyword evidence="3" id="KW-1185">Reference proteome</keyword>
<name>A0A1L8WFN1_9ENTE</name>
<dbReference type="GO" id="GO:0071513">
    <property type="term" value="C:phosphopantothenoylcysteine decarboxylase complex"/>
    <property type="evidence" value="ECO:0007669"/>
    <property type="project" value="TreeGrafter"/>
</dbReference>
<dbReference type="GO" id="GO:0015937">
    <property type="term" value="P:coenzyme A biosynthetic process"/>
    <property type="evidence" value="ECO:0007669"/>
    <property type="project" value="TreeGrafter"/>
</dbReference>
<feature type="domain" description="Flavoprotein" evidence="1">
    <location>
        <begin position="30"/>
        <end position="205"/>
    </location>
</feature>
<proteinExistence type="predicted"/>
<dbReference type="PANTHER" id="PTHR14359:SF6">
    <property type="entry name" value="PHOSPHOPANTOTHENOYLCYSTEINE DECARBOXYLASE"/>
    <property type="match status" value="1"/>
</dbReference>
<dbReference type="Pfam" id="PF02441">
    <property type="entry name" value="Flavoprotein"/>
    <property type="match status" value="1"/>
</dbReference>
<sequence>MLKFINFVSKNNEYFLLLFLMINERSKKMKKILLGVTGSISAYKSADITNELVKRGYQVDIIMTKNSTQFITPLTLQSLSKRSVHTDSMQENNPAVINHIELAKQTDLFLIAPATANIIGKLANGIANDLLSTVAMAITQEVPKLIAPAMNTNMYQHSITQKNLKILKSIGYQEIEPRESLLACGDFGKGALADSQTIIEKIVQTINKRTV</sequence>
<dbReference type="AlphaFoldDB" id="A0A1L8WFN1"/>
<evidence type="ECO:0000313" key="2">
    <source>
        <dbReference type="EMBL" id="OJG79807.1"/>
    </source>
</evidence>
<dbReference type="InterPro" id="IPR011847">
    <property type="entry name" value="CoaC_strep"/>
</dbReference>
<dbReference type="SUPFAM" id="SSF52507">
    <property type="entry name" value="Homo-oligomeric flavin-containing Cys decarboxylases, HFCD"/>
    <property type="match status" value="1"/>
</dbReference>
<reference evidence="2 3" key="1">
    <citation type="submission" date="2014-12" db="EMBL/GenBank/DDBJ databases">
        <title>Draft genome sequences of 29 type strains of Enterococci.</title>
        <authorList>
            <person name="Zhong Z."/>
            <person name="Sun Z."/>
            <person name="Liu W."/>
            <person name="Zhang W."/>
            <person name="Zhang H."/>
        </authorList>
    </citation>
    <scope>NUCLEOTIDE SEQUENCE [LARGE SCALE GENOMIC DNA]</scope>
    <source>
        <strain evidence="2 3">DSM 15687</strain>
    </source>
</reference>
<protein>
    <submittedName>
        <fullName evidence="2">Phosphopantothenoylcysteine decarboxylase</fullName>
    </submittedName>
</protein>
<gene>
    <name evidence="2" type="ORF">RV14_GL000747</name>
</gene>
<dbReference type="STRING" id="150033.RV14_GL000747"/>
<dbReference type="InterPro" id="IPR036551">
    <property type="entry name" value="Flavin_trans-like"/>
</dbReference>
<dbReference type="EMBL" id="JXLB01000017">
    <property type="protein sequence ID" value="OJG79807.1"/>
    <property type="molecule type" value="Genomic_DNA"/>
</dbReference>
<dbReference type="PANTHER" id="PTHR14359">
    <property type="entry name" value="HOMO-OLIGOMERIC FLAVIN CONTAINING CYS DECARBOXYLASE FAMILY"/>
    <property type="match status" value="1"/>
</dbReference>
<dbReference type="GO" id="GO:0010181">
    <property type="term" value="F:FMN binding"/>
    <property type="evidence" value="ECO:0007669"/>
    <property type="project" value="TreeGrafter"/>
</dbReference>
<dbReference type="Proteomes" id="UP000182152">
    <property type="component" value="Unassembled WGS sequence"/>
</dbReference>
<comment type="caution">
    <text evidence="2">The sequence shown here is derived from an EMBL/GenBank/DDBJ whole genome shotgun (WGS) entry which is preliminary data.</text>
</comment>
<dbReference type="InterPro" id="IPR003382">
    <property type="entry name" value="Flavoprotein"/>
</dbReference>
<evidence type="ECO:0000313" key="3">
    <source>
        <dbReference type="Proteomes" id="UP000182152"/>
    </source>
</evidence>
<evidence type="ECO:0000259" key="1">
    <source>
        <dbReference type="Pfam" id="PF02441"/>
    </source>
</evidence>
<accession>A0A1L8WFN1</accession>
<dbReference type="NCBIfam" id="TIGR02113">
    <property type="entry name" value="coaC_strep"/>
    <property type="match status" value="1"/>
</dbReference>
<organism evidence="2 3">
    <name type="scientific">Enterococcus ratti</name>
    <dbReference type="NCBI Taxonomy" id="150033"/>
    <lineage>
        <taxon>Bacteria</taxon>
        <taxon>Bacillati</taxon>
        <taxon>Bacillota</taxon>
        <taxon>Bacilli</taxon>
        <taxon>Lactobacillales</taxon>
        <taxon>Enterococcaceae</taxon>
        <taxon>Enterococcus</taxon>
    </lineage>
</organism>
<dbReference type="Gene3D" id="3.40.50.1950">
    <property type="entry name" value="Flavin prenyltransferase-like"/>
    <property type="match status" value="1"/>
</dbReference>
<dbReference type="GO" id="GO:0004633">
    <property type="term" value="F:phosphopantothenoylcysteine decarboxylase activity"/>
    <property type="evidence" value="ECO:0007669"/>
    <property type="project" value="TreeGrafter"/>
</dbReference>